<proteinExistence type="inferred from homology"/>
<name>A0A1U7ZVC0_NELNU</name>
<evidence type="ECO:0000256" key="5">
    <source>
        <dbReference type="ARBA" id="ARBA00023157"/>
    </source>
</evidence>
<dbReference type="Gene3D" id="1.10.110.10">
    <property type="entry name" value="Plant lipid-transfer and hydrophobic proteins"/>
    <property type="match status" value="1"/>
</dbReference>
<keyword evidence="3" id="KW-0336">GPI-anchor</keyword>
<keyword evidence="10" id="KW-1185">Reference proteome</keyword>
<keyword evidence="6" id="KW-0325">Glycoprotein</keyword>
<comment type="similarity">
    <text evidence="2">Belongs to the plant LTP family.</text>
</comment>
<dbReference type="FunCoup" id="A0A1U7ZVC0">
    <property type="interactions" value="25"/>
</dbReference>
<organism evidence="10 11">
    <name type="scientific">Nelumbo nucifera</name>
    <name type="common">Sacred lotus</name>
    <dbReference type="NCBI Taxonomy" id="4432"/>
    <lineage>
        <taxon>Eukaryota</taxon>
        <taxon>Viridiplantae</taxon>
        <taxon>Streptophyta</taxon>
        <taxon>Embryophyta</taxon>
        <taxon>Tracheophyta</taxon>
        <taxon>Spermatophyta</taxon>
        <taxon>Magnoliopsida</taxon>
        <taxon>Proteales</taxon>
        <taxon>Nelumbonaceae</taxon>
        <taxon>Nelumbo</taxon>
    </lineage>
</organism>
<protein>
    <submittedName>
        <fullName evidence="11">Non-specific lipid-transfer protein-like protein At2g13820</fullName>
    </submittedName>
</protein>
<evidence type="ECO:0000256" key="6">
    <source>
        <dbReference type="ARBA" id="ARBA00023180"/>
    </source>
</evidence>
<evidence type="ECO:0000256" key="1">
    <source>
        <dbReference type="ARBA" id="ARBA00004609"/>
    </source>
</evidence>
<evidence type="ECO:0000256" key="7">
    <source>
        <dbReference type="ARBA" id="ARBA00023288"/>
    </source>
</evidence>
<evidence type="ECO:0000256" key="9">
    <source>
        <dbReference type="SAM" id="SignalP"/>
    </source>
</evidence>
<dbReference type="OMA" id="KACHVET"/>
<dbReference type="GO" id="GO:0005886">
    <property type="term" value="C:plasma membrane"/>
    <property type="evidence" value="ECO:0007669"/>
    <property type="project" value="UniProtKB-SubCell"/>
</dbReference>
<dbReference type="PANTHER" id="PTHR33044">
    <property type="entry name" value="BIFUNCTIONAL INHIBITOR/LIPID-TRANSFER PROTEIN/SEED STORAGE 2S ALBUMIN SUPERFAMILY PROTEIN-RELATED"/>
    <property type="match status" value="1"/>
</dbReference>
<dbReference type="PRINTS" id="PR00382">
    <property type="entry name" value="LIPIDTRNSFER"/>
</dbReference>
<dbReference type="RefSeq" id="XP_010256110.1">
    <property type="nucleotide sequence ID" value="XM_010257808.2"/>
</dbReference>
<evidence type="ECO:0000256" key="4">
    <source>
        <dbReference type="ARBA" id="ARBA00022729"/>
    </source>
</evidence>
<sequence length="192" mass="19373">MEARGMGVGLLALVVAMHWEGAATQSSRCMSVIVSMSPCLNYITGNSPTLPSSSCCSQLANVVQSTPQCLCEVLNGGASSLGIVINQTQALTLPNACNIQTPPVSLCNASPAGTPDSNTIPVAPAATPDANSTPEVPAGTPAVPSIPSGGGSKTVPSTSGNTSEGSSTTKLTFSMLFFIFFSASYASTFTSF</sequence>
<evidence type="ECO:0000256" key="3">
    <source>
        <dbReference type="ARBA" id="ARBA00022622"/>
    </source>
</evidence>
<dbReference type="InterPro" id="IPR016140">
    <property type="entry name" value="Bifunc_inhib/LTP/seed_store"/>
</dbReference>
<keyword evidence="3" id="KW-0472">Membrane</keyword>
<gene>
    <name evidence="11" type="primary">LOC104596574</name>
</gene>
<dbReference type="FunFam" id="1.10.110.10:FF:000001">
    <property type="entry name" value="Bifunctional inhibitor/lipid-transfer protein/seed storage 2S albumin superfamily protein"/>
    <property type="match status" value="1"/>
</dbReference>
<dbReference type="GeneID" id="104596574"/>
<dbReference type="InterPro" id="IPR036312">
    <property type="entry name" value="Bifun_inhib/LTP/seed_sf"/>
</dbReference>
<reference evidence="11" key="1">
    <citation type="submission" date="2025-08" db="UniProtKB">
        <authorList>
            <consortium name="RefSeq"/>
        </authorList>
    </citation>
    <scope>IDENTIFICATION</scope>
</reference>
<dbReference type="CDD" id="cd00010">
    <property type="entry name" value="AAI_LTSS"/>
    <property type="match status" value="1"/>
</dbReference>
<comment type="subcellular location">
    <subcellularLocation>
        <location evidence="1">Cell membrane</location>
        <topology evidence="1">Lipid-anchor</topology>
        <topology evidence="1">GPI-anchor</topology>
    </subcellularLocation>
</comment>
<dbReference type="SUPFAM" id="SSF47699">
    <property type="entry name" value="Bifunctional inhibitor/lipid-transfer protein/seed storage 2S albumin"/>
    <property type="match status" value="1"/>
</dbReference>
<dbReference type="STRING" id="4432.A0A1U7ZVC0"/>
<dbReference type="InterPro" id="IPR000528">
    <property type="entry name" value="Plant_nsLTP"/>
</dbReference>
<feature type="signal peptide" evidence="9">
    <location>
        <begin position="1"/>
        <end position="24"/>
    </location>
</feature>
<dbReference type="GO" id="GO:0006869">
    <property type="term" value="P:lipid transport"/>
    <property type="evidence" value="ECO:0007669"/>
    <property type="project" value="InterPro"/>
</dbReference>
<feature type="compositionally biased region" description="Low complexity" evidence="8">
    <location>
        <begin position="157"/>
        <end position="167"/>
    </location>
</feature>
<feature type="region of interest" description="Disordered" evidence="8">
    <location>
        <begin position="117"/>
        <end position="167"/>
    </location>
</feature>
<dbReference type="SMART" id="SM00499">
    <property type="entry name" value="AAI"/>
    <property type="match status" value="1"/>
</dbReference>
<dbReference type="GO" id="GO:0008289">
    <property type="term" value="F:lipid binding"/>
    <property type="evidence" value="ECO:0007669"/>
    <property type="project" value="InterPro"/>
</dbReference>
<dbReference type="KEGG" id="nnu:104596574"/>
<keyword evidence="5" id="KW-1015">Disulfide bond</keyword>
<dbReference type="GO" id="GO:0098552">
    <property type="term" value="C:side of membrane"/>
    <property type="evidence" value="ECO:0007669"/>
    <property type="project" value="UniProtKB-KW"/>
</dbReference>
<dbReference type="Pfam" id="PF14368">
    <property type="entry name" value="LTP_2"/>
    <property type="match status" value="1"/>
</dbReference>
<evidence type="ECO:0000256" key="2">
    <source>
        <dbReference type="ARBA" id="ARBA00009748"/>
    </source>
</evidence>
<keyword evidence="4 9" id="KW-0732">Signal</keyword>
<accession>A0A1U7ZVC0</accession>
<dbReference type="InterPro" id="IPR043325">
    <property type="entry name" value="LTSS"/>
</dbReference>
<dbReference type="AlphaFoldDB" id="A0A1U7ZVC0"/>
<evidence type="ECO:0000256" key="8">
    <source>
        <dbReference type="SAM" id="MobiDB-lite"/>
    </source>
</evidence>
<dbReference type="eggNOG" id="ENOG502RZKK">
    <property type="taxonomic scope" value="Eukaryota"/>
</dbReference>
<feature type="chain" id="PRO_5043399932" evidence="9">
    <location>
        <begin position="25"/>
        <end position="192"/>
    </location>
</feature>
<keyword evidence="7" id="KW-0449">Lipoprotein</keyword>
<dbReference type="OrthoDB" id="911994at2759"/>
<dbReference type="Proteomes" id="UP000189703">
    <property type="component" value="Unplaced"/>
</dbReference>
<evidence type="ECO:0000313" key="11">
    <source>
        <dbReference type="RefSeq" id="XP_010256110.1"/>
    </source>
</evidence>
<evidence type="ECO:0000313" key="10">
    <source>
        <dbReference type="Proteomes" id="UP000189703"/>
    </source>
</evidence>